<accession>A0A1L9RGS8</accession>
<dbReference type="Pfam" id="PF13921">
    <property type="entry name" value="Myb_DNA-bind_6"/>
    <property type="match status" value="1"/>
</dbReference>
<protein>
    <recommendedName>
        <fullName evidence="2">Myb-like domain-containing protein</fullName>
    </recommendedName>
</protein>
<evidence type="ECO:0000256" key="1">
    <source>
        <dbReference type="SAM" id="MobiDB-lite"/>
    </source>
</evidence>
<dbReference type="OrthoDB" id="5398572at2759"/>
<dbReference type="CDD" id="cd00167">
    <property type="entry name" value="SANT"/>
    <property type="match status" value="1"/>
</dbReference>
<dbReference type="GeneID" id="63754118"/>
<dbReference type="AlphaFoldDB" id="A0A1L9RGS8"/>
<dbReference type="Gene3D" id="1.10.10.60">
    <property type="entry name" value="Homeodomain-like"/>
    <property type="match status" value="1"/>
</dbReference>
<sequence length="777" mass="87274">MSGTTFLPASEPDTDVNADMMIESLPDLERAAKNVLDFLVLSSPDMVTIVNVAKKLGDPKTKHPQRRMLERSRSNLMSNSKYFTNQTYIDVRQVNRLVLPMLTEKSAVEENWSIDPILHRANCARFAHQVLLASGDASSPRQAIINLEGRFPSPFMCDIVGNKRNGDPAKSSLETETLNLALEIRTQFLIHELERRKDDDQFDGKAIMNGVFFDDIMPEEEEEGSGDGQTYLRGFNLGLFEDENGRLPECFRDTVYSRISEIRMLTGDLEDSVNIDVLKGAYRWEMFAMRAAQWVRKRDEEINQVLKSQRGAEDVRDDYIRRAASVVEDVDLSQDVTAVHDEEVFVSAPESTAQTEQPPPASAPENRERRKSGKKFRNLQAIGRLGARMNSATVSPAPRRHSEFAVPAPPQASKPSAPAPRRETLPALPEPTPPTPEQSRRRSPSPDNYDTSLREEEELTFDDSMATAPEKSTSPTMRGVMEEALRQAGPTQASQAAEETTAPSSSALKVFESIKSGRNPSTPRRPRTKGPAHFIDRQVDAHRVSPIGHEAERASVEKHRQTQQSRKRTRVASDDEDASDDDFAQDERSVDVAAKRAQKPEQPQQKRQRIVEDSSRLLGTLAAGLARASEAESPGRRPTAGHETRPEPSPPRPTQRRKPSLHVPATPRTYTGGRRGWTEGENARLIRLIEKHANKWAQIENSNIAENVPEGEERIDRNQGQLKDRARNMLLEFIRRGERLPKNFELVTIKSNDFKTLQEQGYDIPAAISAKMNKSHR</sequence>
<dbReference type="PROSITE" id="PS50090">
    <property type="entry name" value="MYB_LIKE"/>
    <property type="match status" value="1"/>
</dbReference>
<evidence type="ECO:0000313" key="4">
    <source>
        <dbReference type="Proteomes" id="UP000184383"/>
    </source>
</evidence>
<dbReference type="SUPFAM" id="SSF46689">
    <property type="entry name" value="Homeodomain-like"/>
    <property type="match status" value="1"/>
</dbReference>
<organism evidence="3 4">
    <name type="scientific">Aspergillus wentii DTO 134E9</name>
    <dbReference type="NCBI Taxonomy" id="1073089"/>
    <lineage>
        <taxon>Eukaryota</taxon>
        <taxon>Fungi</taxon>
        <taxon>Dikarya</taxon>
        <taxon>Ascomycota</taxon>
        <taxon>Pezizomycotina</taxon>
        <taxon>Eurotiomycetes</taxon>
        <taxon>Eurotiomycetidae</taxon>
        <taxon>Eurotiales</taxon>
        <taxon>Aspergillaceae</taxon>
        <taxon>Aspergillus</taxon>
        <taxon>Aspergillus subgen. Cremei</taxon>
    </lineage>
</organism>
<name>A0A1L9RGS8_ASPWE</name>
<feature type="compositionally biased region" description="Basic and acidic residues" evidence="1">
    <location>
        <begin position="629"/>
        <end position="646"/>
    </location>
</feature>
<feature type="domain" description="Myb-like" evidence="2">
    <location>
        <begin position="674"/>
        <end position="730"/>
    </location>
</feature>
<dbReference type="InterPro" id="IPR009057">
    <property type="entry name" value="Homeodomain-like_sf"/>
</dbReference>
<gene>
    <name evidence="3" type="ORF">ASPWEDRAFT_561512</name>
</gene>
<feature type="compositionally biased region" description="Basic and acidic residues" evidence="1">
    <location>
        <begin position="585"/>
        <end position="594"/>
    </location>
</feature>
<feature type="compositionally biased region" description="Acidic residues" evidence="1">
    <location>
        <begin position="574"/>
        <end position="584"/>
    </location>
</feature>
<keyword evidence="4" id="KW-1185">Reference proteome</keyword>
<dbReference type="STRING" id="1073089.A0A1L9RGS8"/>
<feature type="compositionally biased region" description="Low complexity" evidence="1">
    <location>
        <begin position="490"/>
        <end position="507"/>
    </location>
</feature>
<evidence type="ECO:0000313" key="3">
    <source>
        <dbReference type="EMBL" id="OJJ34131.1"/>
    </source>
</evidence>
<reference evidence="4" key="1">
    <citation type="journal article" date="2017" name="Genome Biol.">
        <title>Comparative genomics reveals high biological diversity and specific adaptations in the industrially and medically important fungal genus Aspergillus.</title>
        <authorList>
            <person name="de Vries R.P."/>
            <person name="Riley R."/>
            <person name="Wiebenga A."/>
            <person name="Aguilar-Osorio G."/>
            <person name="Amillis S."/>
            <person name="Uchima C.A."/>
            <person name="Anderluh G."/>
            <person name="Asadollahi M."/>
            <person name="Askin M."/>
            <person name="Barry K."/>
            <person name="Battaglia E."/>
            <person name="Bayram O."/>
            <person name="Benocci T."/>
            <person name="Braus-Stromeyer S.A."/>
            <person name="Caldana C."/>
            <person name="Canovas D."/>
            <person name="Cerqueira G.C."/>
            <person name="Chen F."/>
            <person name="Chen W."/>
            <person name="Choi C."/>
            <person name="Clum A."/>
            <person name="Dos Santos R.A."/>
            <person name="Damasio A.R."/>
            <person name="Diallinas G."/>
            <person name="Emri T."/>
            <person name="Fekete E."/>
            <person name="Flipphi M."/>
            <person name="Freyberg S."/>
            <person name="Gallo A."/>
            <person name="Gournas C."/>
            <person name="Habgood R."/>
            <person name="Hainaut M."/>
            <person name="Harispe M.L."/>
            <person name="Henrissat B."/>
            <person name="Hilden K.S."/>
            <person name="Hope R."/>
            <person name="Hossain A."/>
            <person name="Karabika E."/>
            <person name="Karaffa L."/>
            <person name="Karanyi Z."/>
            <person name="Krasevec N."/>
            <person name="Kuo A."/>
            <person name="Kusch H."/>
            <person name="LaButti K."/>
            <person name="Lagendijk E.L."/>
            <person name="Lapidus A."/>
            <person name="Levasseur A."/>
            <person name="Lindquist E."/>
            <person name="Lipzen A."/>
            <person name="Logrieco A.F."/>
            <person name="MacCabe A."/>
            <person name="Maekelae M.R."/>
            <person name="Malavazi I."/>
            <person name="Melin P."/>
            <person name="Meyer V."/>
            <person name="Mielnichuk N."/>
            <person name="Miskei M."/>
            <person name="Molnar A.P."/>
            <person name="Mule G."/>
            <person name="Ngan C.Y."/>
            <person name="Orejas M."/>
            <person name="Orosz E."/>
            <person name="Ouedraogo J.P."/>
            <person name="Overkamp K.M."/>
            <person name="Park H.-S."/>
            <person name="Perrone G."/>
            <person name="Piumi F."/>
            <person name="Punt P.J."/>
            <person name="Ram A.F."/>
            <person name="Ramon A."/>
            <person name="Rauscher S."/>
            <person name="Record E."/>
            <person name="Riano-Pachon D.M."/>
            <person name="Robert V."/>
            <person name="Roehrig J."/>
            <person name="Ruller R."/>
            <person name="Salamov A."/>
            <person name="Salih N.S."/>
            <person name="Samson R.A."/>
            <person name="Sandor E."/>
            <person name="Sanguinetti M."/>
            <person name="Schuetze T."/>
            <person name="Sepcic K."/>
            <person name="Shelest E."/>
            <person name="Sherlock G."/>
            <person name="Sophianopoulou V."/>
            <person name="Squina F.M."/>
            <person name="Sun H."/>
            <person name="Susca A."/>
            <person name="Todd R.B."/>
            <person name="Tsang A."/>
            <person name="Unkles S.E."/>
            <person name="van de Wiele N."/>
            <person name="van Rossen-Uffink D."/>
            <person name="Oliveira J.V."/>
            <person name="Vesth T.C."/>
            <person name="Visser J."/>
            <person name="Yu J.-H."/>
            <person name="Zhou M."/>
            <person name="Andersen M.R."/>
            <person name="Archer D.B."/>
            <person name="Baker S.E."/>
            <person name="Benoit I."/>
            <person name="Brakhage A.A."/>
            <person name="Braus G.H."/>
            <person name="Fischer R."/>
            <person name="Frisvad J.C."/>
            <person name="Goldman G.H."/>
            <person name="Houbraken J."/>
            <person name="Oakley B."/>
            <person name="Pocsi I."/>
            <person name="Scazzocchio C."/>
            <person name="Seiboth B."/>
            <person name="vanKuyk P.A."/>
            <person name="Wortman J."/>
            <person name="Dyer P.S."/>
            <person name="Grigoriev I.V."/>
        </authorList>
    </citation>
    <scope>NUCLEOTIDE SEQUENCE [LARGE SCALE GENOMIC DNA]</scope>
    <source>
        <strain evidence="4">DTO 134E9</strain>
    </source>
</reference>
<feature type="compositionally biased region" description="Low complexity" evidence="1">
    <location>
        <begin position="616"/>
        <end position="628"/>
    </location>
</feature>
<feature type="compositionally biased region" description="Basic and acidic residues" evidence="1">
    <location>
        <begin position="534"/>
        <end position="560"/>
    </location>
</feature>
<dbReference type="InterPro" id="IPR001005">
    <property type="entry name" value="SANT/Myb"/>
</dbReference>
<evidence type="ECO:0000259" key="2">
    <source>
        <dbReference type="PROSITE" id="PS50090"/>
    </source>
</evidence>
<proteinExistence type="predicted"/>
<dbReference type="VEuPathDB" id="FungiDB:ASPWEDRAFT_561512"/>
<feature type="region of interest" description="Disordered" evidence="1">
    <location>
        <begin position="347"/>
        <end position="676"/>
    </location>
</feature>
<dbReference type="RefSeq" id="XP_040687807.1">
    <property type="nucleotide sequence ID" value="XM_040838270.1"/>
</dbReference>
<dbReference type="Proteomes" id="UP000184383">
    <property type="component" value="Unassembled WGS sequence"/>
</dbReference>
<dbReference type="EMBL" id="KV878213">
    <property type="protein sequence ID" value="OJJ34131.1"/>
    <property type="molecule type" value="Genomic_DNA"/>
</dbReference>